<name>D6A6T5_STRV1</name>
<proteinExistence type="predicted"/>
<evidence type="ECO:0000313" key="1">
    <source>
        <dbReference type="EMBL" id="EFE69860.2"/>
    </source>
</evidence>
<dbReference type="RefSeq" id="WP_004988910.1">
    <property type="nucleotide sequence ID" value="NZ_DS999641.1"/>
</dbReference>
<organism evidence="1 2">
    <name type="scientific">Streptomyces viridosporus (strain ATCC 14672 / DSM 40746 / JCM 4963 / KCTC 9882 / NRRL B-12104 / FH 1290)</name>
    <name type="common">Streptomyces ghanaensis</name>
    <dbReference type="NCBI Taxonomy" id="566461"/>
    <lineage>
        <taxon>Bacteria</taxon>
        <taxon>Bacillati</taxon>
        <taxon>Actinomycetota</taxon>
        <taxon>Actinomycetes</taxon>
        <taxon>Kitasatosporales</taxon>
        <taxon>Streptomycetaceae</taxon>
        <taxon>Streptomyces</taxon>
    </lineage>
</organism>
<dbReference type="EMBL" id="DS999641">
    <property type="protein sequence ID" value="EFE69860.2"/>
    <property type="molecule type" value="Genomic_DNA"/>
</dbReference>
<sequence length="56" mass="5842">MRVPATHPTAGALRAVEAPLPGDASFLDIDDNPLVSYGNVSRDKAEEYRSKAGGGT</sequence>
<accession>D6A6T5</accession>
<gene>
    <name evidence="1" type="ORF">SSFG_05103</name>
</gene>
<protein>
    <submittedName>
        <fullName evidence="1">Predicted protein</fullName>
    </submittedName>
</protein>
<dbReference type="AlphaFoldDB" id="D6A6T5"/>
<dbReference type="eggNOG" id="ENOG50322W2">
    <property type="taxonomic scope" value="Bacteria"/>
</dbReference>
<evidence type="ECO:0000313" key="2">
    <source>
        <dbReference type="Proteomes" id="UP000003824"/>
    </source>
</evidence>
<dbReference type="Proteomes" id="UP000003824">
    <property type="component" value="Unassembled WGS sequence"/>
</dbReference>
<reference evidence="2" key="1">
    <citation type="submission" date="2008-12" db="EMBL/GenBank/DDBJ databases">
        <title>Annotation of Streptomyces ghanaensis ATCC 14672.</title>
        <authorList>
            <consortium name="The Broad Institute Genome Sequencing Platform"/>
            <consortium name="Broad Institute Microbial Sequencing Center"/>
            <person name="Fischbach M."/>
            <person name="Ward D."/>
            <person name="Young S."/>
            <person name="Kodira C.D."/>
            <person name="Zeng Q."/>
            <person name="Koehrsen M."/>
            <person name="Godfrey P."/>
            <person name="Alvarado L."/>
            <person name="Berlin A.M."/>
            <person name="Borenstein D."/>
            <person name="Chen Z."/>
            <person name="Engels R."/>
            <person name="Freedman E."/>
            <person name="Gellesch M."/>
            <person name="Goldberg J."/>
            <person name="Griggs A."/>
            <person name="Gujja S."/>
            <person name="Heiman D.I."/>
            <person name="Hepburn T.A."/>
            <person name="Howarth C."/>
            <person name="Jen D."/>
            <person name="Larson L."/>
            <person name="Lewis B."/>
            <person name="Mehta T."/>
            <person name="Park D."/>
            <person name="Pearson M."/>
            <person name="Roberts A."/>
            <person name="Saif S."/>
            <person name="Shea T.D."/>
            <person name="Shenoy N."/>
            <person name="Sisk P."/>
            <person name="Stolte C."/>
            <person name="Sykes S.N."/>
            <person name="Walk T."/>
            <person name="White J."/>
            <person name="Yandava C."/>
            <person name="Straight P."/>
            <person name="Clardy J."/>
            <person name="Hung D."/>
            <person name="Kolter R."/>
            <person name="Mekalanos J."/>
            <person name="Walker S."/>
            <person name="Walsh C.T."/>
            <person name="Wieland B.L.C."/>
            <person name="Ilzarbe M."/>
            <person name="Galagan J."/>
            <person name="Nusbaum C."/>
            <person name="Birren B."/>
        </authorList>
    </citation>
    <scope>NUCLEOTIDE SEQUENCE [LARGE SCALE GENOMIC DNA]</scope>
    <source>
        <strain evidence="2">ATCC 14672 / DSM 40746 / JCM 4963 / KCTC 9882 / NRRL B-12104 / FH 1290</strain>
    </source>
</reference>